<keyword evidence="2" id="KW-1185">Reference proteome</keyword>
<dbReference type="VEuPathDB" id="FungiDB:Z517_06452"/>
<evidence type="ECO:0000313" key="1">
    <source>
        <dbReference type="EMBL" id="KIW79837.1"/>
    </source>
</evidence>
<dbReference type="RefSeq" id="XP_013283645.1">
    <property type="nucleotide sequence ID" value="XM_013428191.1"/>
</dbReference>
<dbReference type="GeneID" id="25305942"/>
<dbReference type="AlphaFoldDB" id="A0A0D2EZQ7"/>
<gene>
    <name evidence="1" type="ORF">Z517_06452</name>
</gene>
<evidence type="ECO:0000313" key="2">
    <source>
        <dbReference type="Proteomes" id="UP000053029"/>
    </source>
</evidence>
<name>A0A0D2EZQ7_9EURO</name>
<sequence length="224" mass="26083">MADIRSTKRLRRSDERYERSDERYEPFKPVIYEDGRDYGPMVYFDQTQARCLRSESSFSCHIGDAVAMAQNWRQWQILDYLRPQAFDFIRSKKDSDNPRRLLEIYVTGLALCIGETIYERRPDGRLSPCNLMNVRVAGPNMAFEVSYWHGSQLSRMETVSLHRLESKSGVSLHLGRLPWEGLPDDWLLNWANVQYQRHIDDGAVTIARHIGTEDGTSSRVHRKG</sequence>
<dbReference type="Proteomes" id="UP000053029">
    <property type="component" value="Unassembled WGS sequence"/>
</dbReference>
<reference evidence="1 2" key="1">
    <citation type="submission" date="2015-01" db="EMBL/GenBank/DDBJ databases">
        <title>The Genome Sequence of Fonsecaea pedrosoi CBS 271.37.</title>
        <authorList>
            <consortium name="The Broad Institute Genomics Platform"/>
            <person name="Cuomo C."/>
            <person name="de Hoog S."/>
            <person name="Gorbushina A."/>
            <person name="Stielow B."/>
            <person name="Teixiera M."/>
            <person name="Abouelleil A."/>
            <person name="Chapman S.B."/>
            <person name="Priest M."/>
            <person name="Young S.K."/>
            <person name="Wortman J."/>
            <person name="Nusbaum C."/>
            <person name="Birren B."/>
        </authorList>
    </citation>
    <scope>NUCLEOTIDE SEQUENCE [LARGE SCALE GENOMIC DNA]</scope>
    <source>
        <strain evidence="1 2">CBS 271.37</strain>
    </source>
</reference>
<dbReference type="HOGENOM" id="CLU_1235044_0_0_1"/>
<accession>A0A0D2EZQ7</accession>
<proteinExistence type="predicted"/>
<organism evidence="1 2">
    <name type="scientific">Fonsecaea pedrosoi CBS 271.37</name>
    <dbReference type="NCBI Taxonomy" id="1442368"/>
    <lineage>
        <taxon>Eukaryota</taxon>
        <taxon>Fungi</taxon>
        <taxon>Dikarya</taxon>
        <taxon>Ascomycota</taxon>
        <taxon>Pezizomycotina</taxon>
        <taxon>Eurotiomycetes</taxon>
        <taxon>Chaetothyriomycetidae</taxon>
        <taxon>Chaetothyriales</taxon>
        <taxon>Herpotrichiellaceae</taxon>
        <taxon>Fonsecaea</taxon>
    </lineage>
</organism>
<protein>
    <submittedName>
        <fullName evidence="1">Uncharacterized protein</fullName>
    </submittedName>
</protein>
<dbReference type="EMBL" id="KN846972">
    <property type="protein sequence ID" value="KIW79837.1"/>
    <property type="molecule type" value="Genomic_DNA"/>
</dbReference>